<dbReference type="GO" id="GO:0005783">
    <property type="term" value="C:endoplasmic reticulum"/>
    <property type="evidence" value="ECO:0007669"/>
    <property type="project" value="UniProtKB-SubCell"/>
</dbReference>
<evidence type="ECO:0000256" key="5">
    <source>
        <dbReference type="ARBA" id="ARBA00023128"/>
    </source>
</evidence>
<accession>A0A1Y1YD59</accession>
<dbReference type="EMBL" id="MCFA01000273">
    <property type="protein sequence ID" value="ORX95666.1"/>
    <property type="molecule type" value="Genomic_DNA"/>
</dbReference>
<dbReference type="STRING" id="1231657.A0A1Y1YD59"/>
<dbReference type="Gene3D" id="3.40.50.1820">
    <property type="entry name" value="alpha/beta hydrolase"/>
    <property type="match status" value="1"/>
</dbReference>
<evidence type="ECO:0000256" key="2">
    <source>
        <dbReference type="ARBA" id="ARBA00004240"/>
    </source>
</evidence>
<keyword evidence="4" id="KW-0256">Endoplasmic reticulum</keyword>
<evidence type="ECO:0000256" key="1">
    <source>
        <dbReference type="ARBA" id="ARBA00004173"/>
    </source>
</evidence>
<comment type="subcellular location">
    <subcellularLocation>
        <location evidence="2">Endoplasmic reticulum</location>
    </subcellularLocation>
    <subcellularLocation>
        <location evidence="3">Membrane</location>
    </subcellularLocation>
    <subcellularLocation>
        <location evidence="1">Mitochondrion</location>
    </subcellularLocation>
</comment>
<evidence type="ECO:0000256" key="6">
    <source>
        <dbReference type="ARBA" id="ARBA00023136"/>
    </source>
</evidence>
<dbReference type="PANTHER" id="PTHR48182">
    <property type="entry name" value="PROTEIN SERAC1"/>
    <property type="match status" value="1"/>
</dbReference>
<keyword evidence="5" id="KW-0496">Mitochondrion</keyword>
<evidence type="ECO:0000313" key="8">
    <source>
        <dbReference type="Proteomes" id="UP000193144"/>
    </source>
</evidence>
<gene>
    <name evidence="7" type="ORF">BCR34DRAFT_498311</name>
</gene>
<evidence type="ECO:0000313" key="7">
    <source>
        <dbReference type="EMBL" id="ORX95666.1"/>
    </source>
</evidence>
<sequence>MAAKARPKVFRVTGLPASDNLGEVGSRLREIILDEFIDDERQRLKVDIQCVPACGSNGLSALVKFSGGVPFFLSDLERDPLGIHQLEMDDDDITFDLHFFGFTQLYQTAQDKPITADIIAITGLDGNAYGSWTSRSNLARMWLRDFLSKDMPQCRTMIYGYNSKLSSHGIDTVLDYGRELLEGVKNIRRTQSLRERPLIFVAHSFGGIILAHTLIRAKLADDRDDPTVATLNKATYGLLFFGTPHKGLFIEDILSMIGGGNPRRGLVEELREKSSSLESQISDFRNLARDYKIVSFYETQQSKRLKWDEEKSRFRRTGEYITSVDTDSALLQLPDNMEVKVKVDADHSNIAKFMNRNGEPYTTTLRYLKKFELDAINEVPQRFCT</sequence>
<name>A0A1Y1YD59_9PLEO</name>
<evidence type="ECO:0000256" key="4">
    <source>
        <dbReference type="ARBA" id="ARBA00022824"/>
    </source>
</evidence>
<dbReference type="SUPFAM" id="SSF53474">
    <property type="entry name" value="alpha/beta-Hydrolases"/>
    <property type="match status" value="1"/>
</dbReference>
<reference evidence="7 8" key="1">
    <citation type="submission" date="2016-07" db="EMBL/GenBank/DDBJ databases">
        <title>Pervasive Adenine N6-methylation of Active Genes in Fungi.</title>
        <authorList>
            <consortium name="DOE Joint Genome Institute"/>
            <person name="Mondo S.J."/>
            <person name="Dannebaum R.O."/>
            <person name="Kuo R.C."/>
            <person name="Labutti K."/>
            <person name="Haridas S."/>
            <person name="Kuo A."/>
            <person name="Salamov A."/>
            <person name="Ahrendt S.R."/>
            <person name="Lipzen A."/>
            <person name="Sullivan W."/>
            <person name="Andreopoulos W.B."/>
            <person name="Clum A."/>
            <person name="Lindquist E."/>
            <person name="Daum C."/>
            <person name="Ramamoorthy G.K."/>
            <person name="Gryganskyi A."/>
            <person name="Culley D."/>
            <person name="Magnuson J.K."/>
            <person name="James T.Y."/>
            <person name="O'Malley M.A."/>
            <person name="Stajich J.E."/>
            <person name="Spatafora J.W."/>
            <person name="Visel A."/>
            <person name="Grigoriev I.V."/>
        </authorList>
    </citation>
    <scope>NUCLEOTIDE SEQUENCE [LARGE SCALE GENOMIC DNA]</scope>
    <source>
        <strain evidence="7 8">CBS 115471</strain>
    </source>
</reference>
<organism evidence="7 8">
    <name type="scientific">Clohesyomyces aquaticus</name>
    <dbReference type="NCBI Taxonomy" id="1231657"/>
    <lineage>
        <taxon>Eukaryota</taxon>
        <taxon>Fungi</taxon>
        <taxon>Dikarya</taxon>
        <taxon>Ascomycota</taxon>
        <taxon>Pezizomycotina</taxon>
        <taxon>Dothideomycetes</taxon>
        <taxon>Pleosporomycetidae</taxon>
        <taxon>Pleosporales</taxon>
        <taxon>Lindgomycetaceae</taxon>
        <taxon>Clohesyomyces</taxon>
    </lineage>
</organism>
<dbReference type="AlphaFoldDB" id="A0A1Y1YD59"/>
<proteinExistence type="predicted"/>
<dbReference type="GO" id="GO:0016020">
    <property type="term" value="C:membrane"/>
    <property type="evidence" value="ECO:0007669"/>
    <property type="project" value="UniProtKB-SubCell"/>
</dbReference>
<comment type="caution">
    <text evidence="7">The sequence shown here is derived from an EMBL/GenBank/DDBJ whole genome shotgun (WGS) entry which is preliminary data.</text>
</comment>
<evidence type="ECO:0008006" key="9">
    <source>
        <dbReference type="Google" id="ProtNLM"/>
    </source>
</evidence>
<protein>
    <recommendedName>
        <fullName evidence="9">DUF676 domain-containing protein</fullName>
    </recommendedName>
</protein>
<dbReference type="OrthoDB" id="3782109at2759"/>
<keyword evidence="8" id="KW-1185">Reference proteome</keyword>
<dbReference type="Proteomes" id="UP000193144">
    <property type="component" value="Unassembled WGS sequence"/>
</dbReference>
<dbReference type="InterPro" id="IPR029058">
    <property type="entry name" value="AB_hydrolase_fold"/>
</dbReference>
<dbReference type="PANTHER" id="PTHR48182:SF2">
    <property type="entry name" value="PROTEIN SERAC1"/>
    <property type="match status" value="1"/>
</dbReference>
<dbReference type="GO" id="GO:0005739">
    <property type="term" value="C:mitochondrion"/>
    <property type="evidence" value="ECO:0007669"/>
    <property type="project" value="UniProtKB-SubCell"/>
</dbReference>
<dbReference type="InterPro" id="IPR052374">
    <property type="entry name" value="SERAC1"/>
</dbReference>
<keyword evidence="6" id="KW-0472">Membrane</keyword>
<evidence type="ECO:0000256" key="3">
    <source>
        <dbReference type="ARBA" id="ARBA00004370"/>
    </source>
</evidence>